<dbReference type="GO" id="GO:0005344">
    <property type="term" value="F:oxygen carrier activity"/>
    <property type="evidence" value="ECO:0007669"/>
    <property type="project" value="UniProtKB-KW"/>
</dbReference>
<feature type="signal peptide" evidence="8">
    <location>
        <begin position="1"/>
        <end position="20"/>
    </location>
</feature>
<dbReference type="GO" id="GO:0046872">
    <property type="term" value="F:metal ion binding"/>
    <property type="evidence" value="ECO:0007669"/>
    <property type="project" value="UniProtKB-KW"/>
</dbReference>
<comment type="similarity">
    <text evidence="6">Belongs to the globin family.</text>
</comment>
<dbReference type="InterPro" id="IPR009050">
    <property type="entry name" value="Globin-like_sf"/>
</dbReference>
<keyword evidence="1 6" id="KW-0813">Transport</keyword>
<dbReference type="InterPro" id="IPR012292">
    <property type="entry name" value="Globin/Proto"/>
</dbReference>
<accession>A0AA39H6K9</accession>
<keyword evidence="3 6" id="KW-0561">Oxygen transport</keyword>
<feature type="domain" description="Globin" evidence="9">
    <location>
        <begin position="277"/>
        <end position="394"/>
    </location>
</feature>
<keyword evidence="2 6" id="KW-0349">Heme</keyword>
<dbReference type="CDD" id="cd01040">
    <property type="entry name" value="Mb-like"/>
    <property type="match status" value="1"/>
</dbReference>
<evidence type="ECO:0000313" key="10">
    <source>
        <dbReference type="EMBL" id="KAK0400095.1"/>
    </source>
</evidence>
<dbReference type="PANTHER" id="PTHR46458">
    <property type="entry name" value="BLR2807 PROTEIN"/>
    <property type="match status" value="1"/>
</dbReference>
<comment type="caution">
    <text evidence="10">The sequence shown here is derived from an EMBL/GenBank/DDBJ whole genome shotgun (WGS) entry which is preliminary data.</text>
</comment>
<dbReference type="Proteomes" id="UP001175271">
    <property type="component" value="Unassembled WGS sequence"/>
</dbReference>
<evidence type="ECO:0000256" key="8">
    <source>
        <dbReference type="SAM" id="SignalP"/>
    </source>
</evidence>
<keyword evidence="7" id="KW-0472">Membrane</keyword>
<dbReference type="InterPro" id="IPR050532">
    <property type="entry name" value="Globin-like_OT"/>
</dbReference>
<sequence length="426" mass="48990">MHVRELVKCLCLLLLHFAAARFMEPVAPPLIVLTPKRPNVALLVPPAAYSFCSATVLSLIWATVILVRRLSISKRRSCANSGDSQFLPERRNHWERWMKCTELLIACILINSNSTVTHVNHISFTFGGEEPIKPTSSTTPPRIQINGRDSTEEEDCECSFAPHVTDENIKTIRDQIIGEKRNRPAAVRRMEFLTSCGSLTVRSLDDGQMPDIEFEMKPLNRARSLSPLKQMRTYSYKSVASEENLLDEEQRLVLKKSWKNIKERLQRHGGKTFGYYVFERIFARVPHLKPVFKIDVNIKSLDQLPEEHSFMRHTSLFTNIIDLAVRNVDQLEAQMAPAMFTYGQRHYNSKMMQGSFTEENVRLFCGQVVCAVVDVLNEEIEPICMEAWIEMMRYLGRTLLNGYEYERLAATKKISINTNDHVFFVL</sequence>
<organism evidence="10 11">
    <name type="scientific">Steinernema hermaphroditum</name>
    <dbReference type="NCBI Taxonomy" id="289476"/>
    <lineage>
        <taxon>Eukaryota</taxon>
        <taxon>Metazoa</taxon>
        <taxon>Ecdysozoa</taxon>
        <taxon>Nematoda</taxon>
        <taxon>Chromadorea</taxon>
        <taxon>Rhabditida</taxon>
        <taxon>Tylenchina</taxon>
        <taxon>Panagrolaimomorpha</taxon>
        <taxon>Strongyloidoidea</taxon>
        <taxon>Steinernematidae</taxon>
        <taxon>Steinernema</taxon>
    </lineage>
</organism>
<keyword evidence="11" id="KW-1185">Reference proteome</keyword>
<keyword evidence="8" id="KW-0732">Signal</keyword>
<evidence type="ECO:0000313" key="11">
    <source>
        <dbReference type="Proteomes" id="UP001175271"/>
    </source>
</evidence>
<dbReference type="GO" id="GO:0020037">
    <property type="term" value="F:heme binding"/>
    <property type="evidence" value="ECO:0007669"/>
    <property type="project" value="InterPro"/>
</dbReference>
<evidence type="ECO:0000256" key="2">
    <source>
        <dbReference type="ARBA" id="ARBA00022617"/>
    </source>
</evidence>
<dbReference type="PANTHER" id="PTHR46458:SF1">
    <property type="entry name" value="GEO09476P1"/>
    <property type="match status" value="1"/>
</dbReference>
<evidence type="ECO:0000259" key="9">
    <source>
        <dbReference type="Pfam" id="PF00042"/>
    </source>
</evidence>
<dbReference type="InterPro" id="IPR044399">
    <property type="entry name" value="Mb-like_M"/>
</dbReference>
<proteinExistence type="inferred from homology"/>
<keyword evidence="7" id="KW-1133">Transmembrane helix</keyword>
<keyword evidence="4" id="KW-0479">Metal-binding</keyword>
<evidence type="ECO:0000256" key="7">
    <source>
        <dbReference type="SAM" id="Phobius"/>
    </source>
</evidence>
<name>A0AA39H6K9_9BILA</name>
<dbReference type="Gene3D" id="1.10.490.10">
    <property type="entry name" value="Globins"/>
    <property type="match status" value="1"/>
</dbReference>
<keyword evidence="7" id="KW-0812">Transmembrane</keyword>
<evidence type="ECO:0000256" key="4">
    <source>
        <dbReference type="ARBA" id="ARBA00022723"/>
    </source>
</evidence>
<evidence type="ECO:0000256" key="5">
    <source>
        <dbReference type="ARBA" id="ARBA00023004"/>
    </source>
</evidence>
<feature type="chain" id="PRO_5041307178" description="Globin domain-containing protein" evidence="8">
    <location>
        <begin position="21"/>
        <end position="426"/>
    </location>
</feature>
<dbReference type="AlphaFoldDB" id="A0AA39H6K9"/>
<evidence type="ECO:0000256" key="6">
    <source>
        <dbReference type="RuleBase" id="RU000356"/>
    </source>
</evidence>
<gene>
    <name evidence="10" type="ORF">QR680_003354</name>
</gene>
<dbReference type="SUPFAM" id="SSF46458">
    <property type="entry name" value="Globin-like"/>
    <property type="match status" value="1"/>
</dbReference>
<keyword evidence="5" id="KW-0408">Iron</keyword>
<dbReference type="Pfam" id="PF00042">
    <property type="entry name" value="Globin"/>
    <property type="match status" value="1"/>
</dbReference>
<evidence type="ECO:0000256" key="3">
    <source>
        <dbReference type="ARBA" id="ARBA00022621"/>
    </source>
</evidence>
<dbReference type="InterPro" id="IPR000971">
    <property type="entry name" value="Globin"/>
</dbReference>
<feature type="transmembrane region" description="Helical" evidence="7">
    <location>
        <begin position="47"/>
        <end position="67"/>
    </location>
</feature>
<dbReference type="EMBL" id="JAUCMV010000005">
    <property type="protein sequence ID" value="KAK0400095.1"/>
    <property type="molecule type" value="Genomic_DNA"/>
</dbReference>
<evidence type="ECO:0000256" key="1">
    <source>
        <dbReference type="ARBA" id="ARBA00022448"/>
    </source>
</evidence>
<reference evidence="10" key="1">
    <citation type="submission" date="2023-06" db="EMBL/GenBank/DDBJ databases">
        <title>Genomic analysis of the entomopathogenic nematode Steinernema hermaphroditum.</title>
        <authorList>
            <person name="Schwarz E.M."/>
            <person name="Heppert J.K."/>
            <person name="Baniya A."/>
            <person name="Schwartz H.T."/>
            <person name="Tan C.-H."/>
            <person name="Antoshechkin I."/>
            <person name="Sternberg P.W."/>
            <person name="Goodrich-Blair H."/>
            <person name="Dillman A.R."/>
        </authorList>
    </citation>
    <scope>NUCLEOTIDE SEQUENCE</scope>
    <source>
        <strain evidence="10">PS9179</strain>
        <tissue evidence="10">Whole animal</tissue>
    </source>
</reference>
<protein>
    <recommendedName>
        <fullName evidence="9">Globin domain-containing protein</fullName>
    </recommendedName>
</protein>
<dbReference type="GO" id="GO:0019825">
    <property type="term" value="F:oxygen binding"/>
    <property type="evidence" value="ECO:0007669"/>
    <property type="project" value="InterPro"/>
</dbReference>